<keyword evidence="2" id="KW-0067">ATP-binding</keyword>
<dbReference type="EMBL" id="CP060139">
    <property type="protein sequence ID" value="QNR24113.1"/>
    <property type="molecule type" value="Genomic_DNA"/>
</dbReference>
<feature type="domain" description="Schlafen AlbA-2" evidence="1">
    <location>
        <begin position="30"/>
        <end position="141"/>
    </location>
</feature>
<dbReference type="Pfam" id="PF04326">
    <property type="entry name" value="SLFN_AlbA_2"/>
    <property type="match status" value="1"/>
</dbReference>
<dbReference type="Gene3D" id="3.30.950.30">
    <property type="entry name" value="Schlafen, AAA domain"/>
    <property type="match status" value="1"/>
</dbReference>
<dbReference type="AlphaFoldDB" id="A0A7H0VEG5"/>
<protein>
    <submittedName>
        <fullName evidence="2">ATP-binding protein</fullName>
    </submittedName>
</protein>
<reference evidence="2 3" key="1">
    <citation type="submission" date="2020-08" db="EMBL/GenBank/DDBJ databases">
        <title>Croceimicrobium hydrocarbonivorans gen. nov., sp. nov., a novel marine bacterium isolated from a bacterial consortium that degrades polyethylene terephthalate.</title>
        <authorList>
            <person name="Liu R."/>
        </authorList>
    </citation>
    <scope>NUCLEOTIDE SEQUENCE [LARGE SCALE GENOMIC DNA]</scope>
    <source>
        <strain evidence="2 3">A20-9</strain>
    </source>
</reference>
<evidence type="ECO:0000259" key="1">
    <source>
        <dbReference type="Pfam" id="PF04326"/>
    </source>
</evidence>
<sequence>MDFQSGADHRNLERAEGDPEELYALIREGEHQEQDFKFRIDSNLKIARTLSAFANTDGGRLLIGVKDNGRIAGIDPEEEYFMIEGAADVYCDPPVPFQYKLYDIDGKIVLRIEVAPSAERPHKVKEKQGPALAYIRQDDENFVANKVLLRFMSDRNPDTQRKNLVAYGPAERMLFDYLSENPEISVSKFSRIAKIPMYRAEKILALFLKWEVVDFYASDKGIRFRLKEED</sequence>
<keyword evidence="3" id="KW-1185">Reference proteome</keyword>
<dbReference type="InterPro" id="IPR007421">
    <property type="entry name" value="Schlafen_AlbA_2_dom"/>
</dbReference>
<dbReference type="Proteomes" id="UP000516305">
    <property type="component" value="Chromosome"/>
</dbReference>
<organism evidence="2 3">
    <name type="scientific">Croceimicrobium hydrocarbonivorans</name>
    <dbReference type="NCBI Taxonomy" id="2761580"/>
    <lineage>
        <taxon>Bacteria</taxon>
        <taxon>Pseudomonadati</taxon>
        <taxon>Bacteroidota</taxon>
        <taxon>Flavobacteriia</taxon>
        <taxon>Flavobacteriales</taxon>
        <taxon>Owenweeksiaceae</taxon>
        <taxon>Croceimicrobium</taxon>
    </lineage>
</organism>
<evidence type="ECO:0000313" key="3">
    <source>
        <dbReference type="Proteomes" id="UP000516305"/>
    </source>
</evidence>
<keyword evidence="2" id="KW-0547">Nucleotide-binding</keyword>
<dbReference type="InterPro" id="IPR038461">
    <property type="entry name" value="Schlafen_AlbA_2_dom_sf"/>
</dbReference>
<proteinExistence type="predicted"/>
<gene>
    <name evidence="2" type="ORF">H4K34_17345</name>
</gene>
<dbReference type="RefSeq" id="WP_210758647.1">
    <property type="nucleotide sequence ID" value="NZ_CP060139.1"/>
</dbReference>
<dbReference type="PANTHER" id="PTHR30595">
    <property type="entry name" value="GLPR-RELATED TRANSCRIPTIONAL REPRESSOR"/>
    <property type="match status" value="1"/>
</dbReference>
<accession>A0A7H0VEG5</accession>
<name>A0A7H0VEG5_9FLAO</name>
<dbReference type="KEGG" id="chyd:H4K34_17345"/>
<dbReference type="GO" id="GO:0005524">
    <property type="term" value="F:ATP binding"/>
    <property type="evidence" value="ECO:0007669"/>
    <property type="project" value="UniProtKB-KW"/>
</dbReference>
<evidence type="ECO:0000313" key="2">
    <source>
        <dbReference type="EMBL" id="QNR24113.1"/>
    </source>
</evidence>
<dbReference type="PANTHER" id="PTHR30595:SF6">
    <property type="entry name" value="SCHLAFEN ALBA-2 DOMAIN-CONTAINING PROTEIN"/>
    <property type="match status" value="1"/>
</dbReference>